<organism evidence="7 8">
    <name type="scientific">Aspergillus hiratsukae</name>
    <dbReference type="NCBI Taxonomy" id="1194566"/>
    <lineage>
        <taxon>Eukaryota</taxon>
        <taxon>Fungi</taxon>
        <taxon>Dikarya</taxon>
        <taxon>Ascomycota</taxon>
        <taxon>Pezizomycotina</taxon>
        <taxon>Eurotiomycetes</taxon>
        <taxon>Eurotiomycetidae</taxon>
        <taxon>Eurotiales</taxon>
        <taxon>Aspergillaceae</taxon>
        <taxon>Aspergillus</taxon>
        <taxon>Aspergillus subgen. Fumigati</taxon>
    </lineage>
</organism>
<dbReference type="Pfam" id="PF11951">
    <property type="entry name" value="Fungal_trans_2"/>
    <property type="match status" value="1"/>
</dbReference>
<protein>
    <recommendedName>
        <fullName evidence="6">Zn(2)-C6 fungal-type domain-containing protein</fullName>
    </recommendedName>
</protein>
<dbReference type="InterPro" id="IPR053178">
    <property type="entry name" value="Osmoadaptation_assoc"/>
</dbReference>
<dbReference type="GO" id="GO:0003677">
    <property type="term" value="F:DNA binding"/>
    <property type="evidence" value="ECO:0007669"/>
    <property type="project" value="UniProtKB-KW"/>
</dbReference>
<accession>A0A8H6PP80</accession>
<comment type="caution">
    <text evidence="7">The sequence shown here is derived from an EMBL/GenBank/DDBJ whole genome shotgun (WGS) entry which is preliminary data.</text>
</comment>
<dbReference type="PANTHER" id="PTHR38111">
    <property type="entry name" value="ZN(2)-C6 FUNGAL-TYPE DOMAIN-CONTAINING PROTEIN-RELATED"/>
    <property type="match status" value="1"/>
</dbReference>
<reference evidence="7" key="1">
    <citation type="submission" date="2020-06" db="EMBL/GenBank/DDBJ databases">
        <title>Draft genome sequences of strains closely related to Aspergillus parafelis and Aspergillus hiratsukae.</title>
        <authorList>
            <person name="Dos Santos R.A.C."/>
            <person name="Rivero-Menendez O."/>
            <person name="Steenwyk J.L."/>
            <person name="Mead M.E."/>
            <person name="Goldman G.H."/>
            <person name="Alastruey-Izquierdo A."/>
            <person name="Rokas A."/>
        </authorList>
    </citation>
    <scope>NUCLEOTIDE SEQUENCE</scope>
    <source>
        <strain evidence="7">CNM-CM6106</strain>
    </source>
</reference>
<dbReference type="Pfam" id="PF00172">
    <property type="entry name" value="Zn_clus"/>
    <property type="match status" value="1"/>
</dbReference>
<dbReference type="SUPFAM" id="SSF57701">
    <property type="entry name" value="Zn2/Cys6 DNA-binding domain"/>
    <property type="match status" value="1"/>
</dbReference>
<dbReference type="EMBL" id="JACBAF010002297">
    <property type="protein sequence ID" value="KAF7157758.1"/>
    <property type="molecule type" value="Genomic_DNA"/>
</dbReference>
<dbReference type="CDD" id="cd00067">
    <property type="entry name" value="GAL4"/>
    <property type="match status" value="1"/>
</dbReference>
<feature type="region of interest" description="Disordered" evidence="5">
    <location>
        <begin position="133"/>
        <end position="163"/>
    </location>
</feature>
<evidence type="ECO:0000256" key="2">
    <source>
        <dbReference type="ARBA" id="ARBA00023125"/>
    </source>
</evidence>
<dbReference type="AlphaFoldDB" id="A0A8H6PP80"/>
<name>A0A8H6PP80_9EURO</name>
<keyword evidence="4" id="KW-0539">Nucleus</keyword>
<evidence type="ECO:0000259" key="6">
    <source>
        <dbReference type="PROSITE" id="PS50048"/>
    </source>
</evidence>
<feature type="domain" description="Zn(2)-C6 fungal-type" evidence="6">
    <location>
        <begin position="87"/>
        <end position="115"/>
    </location>
</feature>
<keyword evidence="3" id="KW-0804">Transcription</keyword>
<evidence type="ECO:0000313" key="7">
    <source>
        <dbReference type="EMBL" id="KAF7157758.1"/>
    </source>
</evidence>
<keyword evidence="2" id="KW-0238">DNA-binding</keyword>
<dbReference type="InterPro" id="IPR001138">
    <property type="entry name" value="Zn2Cys6_DnaBD"/>
</dbReference>
<dbReference type="PANTHER" id="PTHR38111:SF6">
    <property type="entry name" value="FINGER DOMAIN PROTEIN, PUTATIVE (AFU_ORTHOLOGUE AFUA_8G01940)-RELATED"/>
    <property type="match status" value="1"/>
</dbReference>
<evidence type="ECO:0000256" key="5">
    <source>
        <dbReference type="SAM" id="MobiDB-lite"/>
    </source>
</evidence>
<gene>
    <name evidence="7" type="ORF">CNMCM6106_003741</name>
</gene>
<dbReference type="Proteomes" id="UP000662466">
    <property type="component" value="Unassembled WGS sequence"/>
</dbReference>
<dbReference type="InterPro" id="IPR021858">
    <property type="entry name" value="Fun_TF"/>
</dbReference>
<dbReference type="CDD" id="cd12148">
    <property type="entry name" value="fungal_TF_MHR"/>
    <property type="match status" value="1"/>
</dbReference>
<dbReference type="GO" id="GO:0008270">
    <property type="term" value="F:zinc ion binding"/>
    <property type="evidence" value="ECO:0007669"/>
    <property type="project" value="InterPro"/>
</dbReference>
<proteinExistence type="predicted"/>
<evidence type="ECO:0000313" key="8">
    <source>
        <dbReference type="Proteomes" id="UP000662466"/>
    </source>
</evidence>
<evidence type="ECO:0000256" key="1">
    <source>
        <dbReference type="ARBA" id="ARBA00023015"/>
    </source>
</evidence>
<dbReference type="PROSITE" id="PS50048">
    <property type="entry name" value="ZN2_CY6_FUNGAL_2"/>
    <property type="match status" value="1"/>
</dbReference>
<dbReference type="Gene3D" id="4.10.240.10">
    <property type="entry name" value="Zn(2)-C6 fungal-type DNA-binding domain"/>
    <property type="match status" value="1"/>
</dbReference>
<evidence type="ECO:0000256" key="4">
    <source>
        <dbReference type="ARBA" id="ARBA00023242"/>
    </source>
</evidence>
<dbReference type="SMART" id="SM00066">
    <property type="entry name" value="GAL4"/>
    <property type="match status" value="1"/>
</dbReference>
<sequence>MDLVFNLTIHQQNSGIPNKVGIHRANRKRSNVNRLRILRMFPVQGNLIHHKRTAGADLDIGLRAAQGCSHPKYGELHRMVGVPRSNGCRTCLQRRVKCDLTEPQCQRCQKRGQDCPGYEKRWKFCDETGPKARKIQRRSQAPQGQTQTQTAVHQADPPHLGTGTDPIMTVVARKASIDERVQPSLAGLALDVQQREIFCRFLLTNFPAQFASCGARVEVNWIDYARDRPSTSATVSQALLWAFRTIATLFMGKANKDRDKITCSRHMYSRALGYLSGLIGHPKFSKDDETLAAAILLAIYEMADGTGWASWLSHTRGVATLIRLRGPEAHRRGFGVTLLKSCRSFLVADAFVRGETCFLGDPEWRALMTELADSESQASTKSELGLIVDRAFIEVASCPARLIQTKTLLADRSDVAPTRETLVKDITNSRNVLTDLRSKLEIGVVTRKEETSFTGPIPWNFVDSFAQSSLHGMRSGIALLDQLLTLINADSRRRQFRGHILQLDYPAACASNPWAAMERESASWQVQFDPKFLQSTFNISPDTNDDYMDRIAMSMGMLGLRL</sequence>
<dbReference type="InterPro" id="IPR036864">
    <property type="entry name" value="Zn2-C6_fun-type_DNA-bd_sf"/>
</dbReference>
<evidence type="ECO:0000256" key="3">
    <source>
        <dbReference type="ARBA" id="ARBA00023163"/>
    </source>
</evidence>
<dbReference type="GO" id="GO:0000981">
    <property type="term" value="F:DNA-binding transcription factor activity, RNA polymerase II-specific"/>
    <property type="evidence" value="ECO:0007669"/>
    <property type="project" value="InterPro"/>
</dbReference>
<keyword evidence="1" id="KW-0805">Transcription regulation</keyword>